<gene>
    <name evidence="1" type="ORF">NC992_21900</name>
</gene>
<dbReference type="EMBL" id="JAMPKX010000012">
    <property type="protein sequence ID" value="MEP0949548.1"/>
    <property type="molecule type" value="Genomic_DNA"/>
</dbReference>
<evidence type="ECO:0000313" key="1">
    <source>
        <dbReference type="EMBL" id="MEP0949548.1"/>
    </source>
</evidence>
<protein>
    <submittedName>
        <fullName evidence="1">Uncharacterized protein</fullName>
    </submittedName>
</protein>
<organism evidence="1 2">
    <name type="scientific">Leptolyngbya subtilissima DQ-A4</name>
    <dbReference type="NCBI Taxonomy" id="2933933"/>
    <lineage>
        <taxon>Bacteria</taxon>
        <taxon>Bacillati</taxon>
        <taxon>Cyanobacteriota</taxon>
        <taxon>Cyanophyceae</taxon>
        <taxon>Leptolyngbyales</taxon>
        <taxon>Leptolyngbyaceae</taxon>
        <taxon>Leptolyngbya group</taxon>
        <taxon>Leptolyngbya</taxon>
    </lineage>
</organism>
<dbReference type="Proteomes" id="UP001482513">
    <property type="component" value="Unassembled WGS sequence"/>
</dbReference>
<keyword evidence="2" id="KW-1185">Reference proteome</keyword>
<proteinExistence type="predicted"/>
<name>A0ABV0KCA4_9CYAN</name>
<sequence length="163" mass="18640">MKTRWYVWLERVAPEPLLKVGHQYTDLAAELFDDFAQRVKRDRMDSKAWVEDAKARFSHEWGNAGVIDGEFMPEEVGNALALLQTQGSSLQTQLAAEIADIEAFVDQLSEVEDDFSEAELNMFRAKGALRGVRRFKVETQAELGTYNLLKKKRMQEDTGQEQP</sequence>
<evidence type="ECO:0000313" key="2">
    <source>
        <dbReference type="Proteomes" id="UP001482513"/>
    </source>
</evidence>
<reference evidence="1 2" key="1">
    <citation type="submission" date="2022-04" db="EMBL/GenBank/DDBJ databases">
        <title>Positive selection, recombination, and allopatry shape intraspecific diversity of widespread and dominant cyanobacteria.</title>
        <authorList>
            <person name="Wei J."/>
            <person name="Shu W."/>
            <person name="Hu C."/>
        </authorList>
    </citation>
    <scope>NUCLEOTIDE SEQUENCE [LARGE SCALE GENOMIC DNA]</scope>
    <source>
        <strain evidence="1 2">DQ-A4</strain>
    </source>
</reference>
<accession>A0ABV0KCA4</accession>
<dbReference type="RefSeq" id="WP_190695165.1">
    <property type="nucleotide sequence ID" value="NZ_JAMPKX010000012.1"/>
</dbReference>
<comment type="caution">
    <text evidence="1">The sequence shown here is derived from an EMBL/GenBank/DDBJ whole genome shotgun (WGS) entry which is preliminary data.</text>
</comment>